<dbReference type="Pfam" id="PF04321">
    <property type="entry name" value="RmlD_sub_bind"/>
    <property type="match status" value="1"/>
</dbReference>
<dbReference type="GO" id="GO:0048270">
    <property type="term" value="F:methionine adenosyltransferase regulator activity"/>
    <property type="evidence" value="ECO:0007669"/>
    <property type="project" value="TreeGrafter"/>
</dbReference>
<gene>
    <name evidence="8" type="ORF">H5P30_19820</name>
</gene>
<comment type="caution">
    <text evidence="8">The sequence shown here is derived from an EMBL/GenBank/DDBJ whole genome shotgun (WGS) entry which is preliminary data.</text>
</comment>
<evidence type="ECO:0000256" key="3">
    <source>
        <dbReference type="ARBA" id="ARBA00012929"/>
    </source>
</evidence>
<dbReference type="GO" id="GO:0006556">
    <property type="term" value="P:S-adenosylmethionine biosynthetic process"/>
    <property type="evidence" value="ECO:0007669"/>
    <property type="project" value="TreeGrafter"/>
</dbReference>
<dbReference type="InterPro" id="IPR029903">
    <property type="entry name" value="RmlD-like-bd"/>
</dbReference>
<evidence type="ECO:0000313" key="9">
    <source>
        <dbReference type="Proteomes" id="UP000525652"/>
    </source>
</evidence>
<evidence type="ECO:0000256" key="1">
    <source>
        <dbReference type="ARBA" id="ARBA00004781"/>
    </source>
</evidence>
<evidence type="ECO:0000256" key="5">
    <source>
        <dbReference type="ARBA" id="ARBA00048200"/>
    </source>
</evidence>
<dbReference type="PANTHER" id="PTHR10491">
    <property type="entry name" value="DTDP-4-DEHYDRORHAMNOSE REDUCTASE"/>
    <property type="match status" value="1"/>
</dbReference>
<dbReference type="AlphaFoldDB" id="A0A7X1B1S5"/>
<dbReference type="SUPFAM" id="SSF51735">
    <property type="entry name" value="NAD(P)-binding Rossmann-fold domains"/>
    <property type="match status" value="1"/>
</dbReference>
<proteinExistence type="inferred from homology"/>
<dbReference type="RefSeq" id="WP_185694653.1">
    <property type="nucleotide sequence ID" value="NZ_JACHVA010000138.1"/>
</dbReference>
<keyword evidence="6" id="KW-0521">NADP</keyword>
<dbReference type="GO" id="GO:0008831">
    <property type="term" value="F:dTDP-4-dehydrorhamnose reductase activity"/>
    <property type="evidence" value="ECO:0007669"/>
    <property type="project" value="UniProtKB-EC"/>
</dbReference>
<evidence type="ECO:0000256" key="4">
    <source>
        <dbReference type="ARBA" id="ARBA00017099"/>
    </source>
</evidence>
<evidence type="ECO:0000313" key="8">
    <source>
        <dbReference type="EMBL" id="MBC2604036.1"/>
    </source>
</evidence>
<dbReference type="InterPro" id="IPR005913">
    <property type="entry name" value="dTDP_dehydrorham_reduct"/>
</dbReference>
<dbReference type="PANTHER" id="PTHR10491:SF4">
    <property type="entry name" value="METHIONINE ADENOSYLTRANSFERASE 2 SUBUNIT BETA"/>
    <property type="match status" value="1"/>
</dbReference>
<comment type="pathway">
    <text evidence="1 6">Carbohydrate biosynthesis; dTDP-L-rhamnose biosynthesis.</text>
</comment>
<dbReference type="EMBL" id="JACHVA010000138">
    <property type="protein sequence ID" value="MBC2604036.1"/>
    <property type="molecule type" value="Genomic_DNA"/>
</dbReference>
<reference evidence="8 9" key="1">
    <citation type="submission" date="2020-07" db="EMBL/GenBank/DDBJ databases">
        <authorList>
            <person name="Feng X."/>
        </authorList>
    </citation>
    <scope>NUCLEOTIDE SEQUENCE [LARGE SCALE GENOMIC DNA]</scope>
    <source>
        <strain evidence="8 9">JCM14086</strain>
    </source>
</reference>
<evidence type="ECO:0000256" key="2">
    <source>
        <dbReference type="ARBA" id="ARBA00010944"/>
    </source>
</evidence>
<comment type="similarity">
    <text evidence="2 6">Belongs to the dTDP-4-dehydrorhamnose reductase family.</text>
</comment>
<comment type="catalytic activity">
    <reaction evidence="5">
        <text>dTDP-beta-L-rhamnose + NADP(+) = dTDP-4-dehydro-beta-L-rhamnose + NADPH + H(+)</text>
        <dbReference type="Rhea" id="RHEA:21796"/>
        <dbReference type="ChEBI" id="CHEBI:15378"/>
        <dbReference type="ChEBI" id="CHEBI:57510"/>
        <dbReference type="ChEBI" id="CHEBI:57783"/>
        <dbReference type="ChEBI" id="CHEBI:58349"/>
        <dbReference type="ChEBI" id="CHEBI:62830"/>
        <dbReference type="EC" id="1.1.1.133"/>
    </reaction>
</comment>
<name>A0A7X1B1S5_9BACT</name>
<sequence>MSSANSQRILLLGGSGYVGKAFQDYLSGRGISFRNVSRAEVDYSQKDALIGLLAEEKPAFLINAAGYTGKPNVDACELHKAETLQGNAVLPGIIREACEDQGVTWGHVSSGCIFSGRHPSGRGFDEVDEPNFSFRDGPCSFYSGTKALGEEVLDGAENCYIWRLRIPFDETVSPRSYLVKVMAYARLLEAENSISHLGEYVRACFELWEKGAEPGTYNVTQPGSILTSQVVQWIKEEGERRKSLGLANPFPEEFDFFESEEEFMKIAAKTPRSNCVMETGKILSAGIELTSAEEAVKRSLRAIEVPAGHQFRK</sequence>
<evidence type="ECO:0000256" key="6">
    <source>
        <dbReference type="RuleBase" id="RU364082"/>
    </source>
</evidence>
<evidence type="ECO:0000259" key="7">
    <source>
        <dbReference type="Pfam" id="PF04321"/>
    </source>
</evidence>
<keyword evidence="6" id="KW-0560">Oxidoreductase</keyword>
<feature type="domain" description="RmlD-like substrate binding" evidence="7">
    <location>
        <begin position="8"/>
        <end position="173"/>
    </location>
</feature>
<comment type="function">
    <text evidence="6">Catalyzes the reduction of dTDP-6-deoxy-L-lyxo-4-hexulose to yield dTDP-L-rhamnose.</text>
</comment>
<dbReference type="Gene3D" id="3.40.50.720">
    <property type="entry name" value="NAD(P)-binding Rossmann-like Domain"/>
    <property type="match status" value="1"/>
</dbReference>
<dbReference type="Proteomes" id="UP000525652">
    <property type="component" value="Unassembled WGS sequence"/>
</dbReference>
<keyword evidence="9" id="KW-1185">Reference proteome</keyword>
<organism evidence="8 9">
    <name type="scientific">Puniceicoccus vermicola</name>
    <dbReference type="NCBI Taxonomy" id="388746"/>
    <lineage>
        <taxon>Bacteria</taxon>
        <taxon>Pseudomonadati</taxon>
        <taxon>Verrucomicrobiota</taxon>
        <taxon>Opitutia</taxon>
        <taxon>Puniceicoccales</taxon>
        <taxon>Puniceicoccaceae</taxon>
        <taxon>Puniceicoccus</taxon>
    </lineage>
</organism>
<dbReference type="InterPro" id="IPR036291">
    <property type="entry name" value="NAD(P)-bd_dom_sf"/>
</dbReference>
<dbReference type="GO" id="GO:0048269">
    <property type="term" value="C:methionine adenosyltransferase complex"/>
    <property type="evidence" value="ECO:0007669"/>
    <property type="project" value="TreeGrafter"/>
</dbReference>
<protein>
    <recommendedName>
        <fullName evidence="4 6">dTDP-4-dehydrorhamnose reductase</fullName>
        <ecNumber evidence="3 6">1.1.1.133</ecNumber>
    </recommendedName>
</protein>
<dbReference type="EC" id="1.1.1.133" evidence="3 6"/>
<accession>A0A7X1B1S5</accession>